<comment type="caution">
    <text evidence="3">The sequence shown here is derived from an EMBL/GenBank/DDBJ whole genome shotgun (WGS) entry which is preliminary data.</text>
</comment>
<dbReference type="Pfam" id="PF16928">
    <property type="entry name" value="Inj_translocase"/>
    <property type="match status" value="1"/>
</dbReference>
<evidence type="ECO:0000256" key="2">
    <source>
        <dbReference type="SAM" id="MobiDB-lite"/>
    </source>
</evidence>
<feature type="region of interest" description="Disordered" evidence="2">
    <location>
        <begin position="380"/>
        <end position="405"/>
    </location>
</feature>
<evidence type="ECO:0000256" key="1">
    <source>
        <dbReference type="SAM" id="Coils"/>
    </source>
</evidence>
<evidence type="ECO:0008006" key="5">
    <source>
        <dbReference type="Google" id="ProtNLM"/>
    </source>
</evidence>
<accession>A0A0M2KDP5</accession>
<reference evidence="3 4" key="1">
    <citation type="submission" date="2015-01" db="EMBL/GenBank/DDBJ databases">
        <title>Erwinia tracheiphila.</title>
        <authorList>
            <person name="Shapiro L.R."/>
        </authorList>
    </citation>
    <scope>NUCLEOTIDE SEQUENCE [LARGE SCALE GENOMIC DNA]</scope>
    <source>
        <strain evidence="3 4">BuffGH</strain>
    </source>
</reference>
<keyword evidence="1" id="KW-0175">Coiled coil</keyword>
<name>A0A0M2KDP5_9GAMM</name>
<dbReference type="AlphaFoldDB" id="A0A0M2KDP5"/>
<feature type="coiled-coil region" evidence="1">
    <location>
        <begin position="213"/>
        <end position="256"/>
    </location>
</feature>
<feature type="compositionally biased region" description="Polar residues" evidence="2">
    <location>
        <begin position="394"/>
        <end position="405"/>
    </location>
</feature>
<dbReference type="InterPro" id="IPR031619">
    <property type="entry name" value="Inj_translocase"/>
</dbReference>
<gene>
    <name evidence="3" type="ORF">SY86_19145</name>
</gene>
<dbReference type="EMBL" id="JXNU01000003">
    <property type="protein sequence ID" value="KKF37064.1"/>
    <property type="molecule type" value="Genomic_DNA"/>
</dbReference>
<sequence length="429" mass="46711">MAMLQGLGGGPVNFYESMVPDFRSEALKETQNQLGQAQLAGLNLQRQQQQAAAAKAQQFRQDWQQAYSSGDPDAMESIIAKYPEQMEAVQKGIGIRDDNHRLALGNAARDLRLASQSGDPAALAQAAMKHKSTLASVGSSPEQLWQQYQQNPKGTQQLIDEVGMSALGVKDYYAEQGNRADRQIKRDQVADASARGWAGLNQAAQFHADDMQLKKLNFQQRQLENQYKAADNDLKRQAAQQKIDANKQEIEQRQTQVTAAKNDLYQAQQLAQELADDPDLDRIVGTVNTREKGWLAGTFRNSSADKISKIKQLQGLIGSERLKAFKGSTSNKELDAAYQLGTGLRVTDNGIIGSPDAVRKQLRFLAQKAGGALNGYVPTYEESSSPAGGPQPANGANTAPNSALQALQSNPALAGQFKAKYGYLPEGFE</sequence>
<protein>
    <recommendedName>
        <fullName evidence="5">Acyltransferase</fullName>
    </recommendedName>
</protein>
<evidence type="ECO:0000313" key="3">
    <source>
        <dbReference type="EMBL" id="KKF37064.1"/>
    </source>
</evidence>
<dbReference type="Proteomes" id="UP000033924">
    <property type="component" value="Unassembled WGS sequence"/>
</dbReference>
<dbReference type="PATRIC" id="fig|65700.7.peg.4752"/>
<proteinExistence type="predicted"/>
<keyword evidence="4" id="KW-1185">Reference proteome</keyword>
<dbReference type="RefSeq" id="WP_020323011.1">
    <property type="nucleotide sequence ID" value="NZ_CP089932.1"/>
</dbReference>
<evidence type="ECO:0000313" key="4">
    <source>
        <dbReference type="Proteomes" id="UP000033924"/>
    </source>
</evidence>
<organism evidence="3 4">
    <name type="scientific">Erwinia tracheiphila</name>
    <dbReference type="NCBI Taxonomy" id="65700"/>
    <lineage>
        <taxon>Bacteria</taxon>
        <taxon>Pseudomonadati</taxon>
        <taxon>Pseudomonadota</taxon>
        <taxon>Gammaproteobacteria</taxon>
        <taxon>Enterobacterales</taxon>
        <taxon>Erwiniaceae</taxon>
        <taxon>Erwinia</taxon>
    </lineage>
</organism>